<dbReference type="AlphaFoldDB" id="A0A256FH80"/>
<sequence length="46" mass="5358">MRLWGVLYSFFWTVRQKDSANETFKAEAVRSGAMLRKGHPVSTLER</sequence>
<organism evidence="1 2">
    <name type="scientific">Brucella grignonensis</name>
    <dbReference type="NCBI Taxonomy" id="94627"/>
    <lineage>
        <taxon>Bacteria</taxon>
        <taxon>Pseudomonadati</taxon>
        <taxon>Pseudomonadota</taxon>
        <taxon>Alphaproteobacteria</taxon>
        <taxon>Hyphomicrobiales</taxon>
        <taxon>Brucellaceae</taxon>
        <taxon>Brucella/Ochrobactrum group</taxon>
        <taxon>Brucella</taxon>
    </lineage>
</organism>
<dbReference type="Proteomes" id="UP000216478">
    <property type="component" value="Unassembled WGS sequence"/>
</dbReference>
<reference evidence="1 2" key="1">
    <citation type="submission" date="2017-07" db="EMBL/GenBank/DDBJ databases">
        <title>Phylogenetic study on the rhizospheric bacterium Ochrobactrum sp. A44.</title>
        <authorList>
            <person name="Krzyzanowska D.M."/>
            <person name="Ossowicki A."/>
            <person name="Rajewska M."/>
            <person name="Maciag T."/>
            <person name="Kaczynski Z."/>
            <person name="Czerwicka M."/>
            <person name="Jafra S."/>
        </authorList>
    </citation>
    <scope>NUCLEOTIDE SEQUENCE [LARGE SCALE GENOMIC DNA]</scope>
    <source>
        <strain evidence="1 2">OgA9a</strain>
    </source>
</reference>
<protein>
    <submittedName>
        <fullName evidence="1">Uncharacterized protein</fullName>
    </submittedName>
</protein>
<proteinExistence type="predicted"/>
<accession>A0A256FH80</accession>
<keyword evidence="2" id="KW-1185">Reference proteome</keyword>
<name>A0A256FH80_9HYPH</name>
<dbReference type="EMBL" id="NNRL01000157">
    <property type="protein sequence ID" value="OYR13821.1"/>
    <property type="molecule type" value="Genomic_DNA"/>
</dbReference>
<evidence type="ECO:0000313" key="2">
    <source>
        <dbReference type="Proteomes" id="UP000216478"/>
    </source>
</evidence>
<comment type="caution">
    <text evidence="1">The sequence shown here is derived from an EMBL/GenBank/DDBJ whole genome shotgun (WGS) entry which is preliminary data.</text>
</comment>
<gene>
    <name evidence="1" type="ORF">CEV33_0619</name>
</gene>
<evidence type="ECO:0000313" key="1">
    <source>
        <dbReference type="EMBL" id="OYR13821.1"/>
    </source>
</evidence>